<dbReference type="PANTHER" id="PTHR23235:SF120">
    <property type="entry name" value="KRUPPEL-LIKE FACTOR 15"/>
    <property type="match status" value="1"/>
</dbReference>
<evidence type="ECO:0000256" key="4">
    <source>
        <dbReference type="PROSITE-ProRule" id="PRU00042"/>
    </source>
</evidence>
<feature type="region of interest" description="Disordered" evidence="5">
    <location>
        <begin position="76"/>
        <end position="116"/>
    </location>
</feature>
<comment type="caution">
    <text evidence="7">The sequence shown here is derived from an EMBL/GenBank/DDBJ whole genome shotgun (WGS) entry which is preliminary data.</text>
</comment>
<evidence type="ECO:0000256" key="3">
    <source>
        <dbReference type="ARBA" id="ARBA00022833"/>
    </source>
</evidence>
<evidence type="ECO:0000256" key="5">
    <source>
        <dbReference type="SAM" id="MobiDB-lite"/>
    </source>
</evidence>
<keyword evidence="8" id="KW-1185">Reference proteome</keyword>
<feature type="compositionally biased region" description="Polar residues" evidence="5">
    <location>
        <begin position="33"/>
        <end position="45"/>
    </location>
</feature>
<dbReference type="GO" id="GO:0000978">
    <property type="term" value="F:RNA polymerase II cis-regulatory region sequence-specific DNA binding"/>
    <property type="evidence" value="ECO:0007669"/>
    <property type="project" value="TreeGrafter"/>
</dbReference>
<sequence>MCVEESKWQTLNKDKKGFMDSIKCVIRNTLSDNNNISETANSTVNPDRLPGSNESENGKMQVVDYVNDENISLQMHSQGHNKNEKMSVDEKEPISSKEEDNAVAGPSGICPHKKKFPKISGRKDTLKTNYRTGTGDKPFICNVCKKEFSRKVYRDRHYLTHTGERPFGCDFCEKRFAHAQGTEVQGKENTSFTASSENIESAHRPEIVHREAYEETTVSAGSSGFQIQNQSASGVSDLLYATTDEEYKTSLENSKWQTLNYDKKKFIDSLECVVKTGHSESKSISGNENLILKNVSECLNHKNISPEMHSQGQNNKKKWSTDLKEPISTKEDDNAVAGPSGFCSGKKKFPKNSCKKDTPKTNYRTRTSEKRDICKKQFSQKSGLNLHYITHTGKTPYACDVRKKSKSIICSSGVEESPNVEEKKPKEKIDICGLARDYEFPGTPTERKSSGPHQASNPILGPSSKDMNC</sequence>
<dbReference type="PROSITE" id="PS50157">
    <property type="entry name" value="ZINC_FINGER_C2H2_2"/>
    <property type="match status" value="2"/>
</dbReference>
<dbReference type="AlphaFoldDB" id="A0A8T0FBB9"/>
<gene>
    <name evidence="7" type="ORF">HNY73_009722</name>
</gene>
<dbReference type="Gene3D" id="3.30.160.60">
    <property type="entry name" value="Classic Zinc Finger"/>
    <property type="match status" value="3"/>
</dbReference>
<dbReference type="InterPro" id="IPR013087">
    <property type="entry name" value="Znf_C2H2_type"/>
</dbReference>
<dbReference type="PANTHER" id="PTHR23235">
    <property type="entry name" value="KRUEPPEL-LIKE TRANSCRIPTION FACTOR"/>
    <property type="match status" value="1"/>
</dbReference>
<organism evidence="7 8">
    <name type="scientific">Argiope bruennichi</name>
    <name type="common">Wasp spider</name>
    <name type="synonym">Aranea bruennichi</name>
    <dbReference type="NCBI Taxonomy" id="94029"/>
    <lineage>
        <taxon>Eukaryota</taxon>
        <taxon>Metazoa</taxon>
        <taxon>Ecdysozoa</taxon>
        <taxon>Arthropoda</taxon>
        <taxon>Chelicerata</taxon>
        <taxon>Arachnida</taxon>
        <taxon>Araneae</taxon>
        <taxon>Araneomorphae</taxon>
        <taxon>Entelegynae</taxon>
        <taxon>Araneoidea</taxon>
        <taxon>Araneidae</taxon>
        <taxon>Argiope</taxon>
    </lineage>
</organism>
<evidence type="ECO:0000259" key="6">
    <source>
        <dbReference type="PROSITE" id="PS50157"/>
    </source>
</evidence>
<reference evidence="7" key="1">
    <citation type="journal article" date="2020" name="bioRxiv">
        <title>Chromosome-level reference genome of the European wasp spider Argiope bruennichi: a resource for studies on range expansion and evolutionary adaptation.</title>
        <authorList>
            <person name="Sheffer M.M."/>
            <person name="Hoppe A."/>
            <person name="Krehenwinkel H."/>
            <person name="Uhl G."/>
            <person name="Kuss A.W."/>
            <person name="Jensen L."/>
            <person name="Jensen C."/>
            <person name="Gillespie R.G."/>
            <person name="Hoff K.J."/>
            <person name="Prost S."/>
        </authorList>
    </citation>
    <scope>NUCLEOTIDE SEQUENCE</scope>
</reference>
<accession>A0A8T0FBB9</accession>
<keyword evidence="3" id="KW-0862">Zinc</keyword>
<feature type="region of interest" description="Disordered" evidence="5">
    <location>
        <begin position="437"/>
        <end position="469"/>
    </location>
</feature>
<dbReference type="Proteomes" id="UP000807504">
    <property type="component" value="Unassembled WGS sequence"/>
</dbReference>
<keyword evidence="2 4" id="KW-0863">Zinc-finger</keyword>
<proteinExistence type="predicted"/>
<evidence type="ECO:0000256" key="2">
    <source>
        <dbReference type="ARBA" id="ARBA00022771"/>
    </source>
</evidence>
<feature type="compositionally biased region" description="Basic and acidic residues" evidence="5">
    <location>
        <begin position="81"/>
        <end position="100"/>
    </location>
</feature>
<evidence type="ECO:0000256" key="1">
    <source>
        <dbReference type="ARBA" id="ARBA00022723"/>
    </source>
</evidence>
<reference evidence="7" key="2">
    <citation type="submission" date="2020-06" db="EMBL/GenBank/DDBJ databases">
        <authorList>
            <person name="Sheffer M."/>
        </authorList>
    </citation>
    <scope>NUCLEOTIDE SEQUENCE</scope>
</reference>
<evidence type="ECO:0000313" key="8">
    <source>
        <dbReference type="Proteomes" id="UP000807504"/>
    </source>
</evidence>
<dbReference type="InterPro" id="IPR036236">
    <property type="entry name" value="Znf_C2H2_sf"/>
</dbReference>
<evidence type="ECO:0000313" key="7">
    <source>
        <dbReference type="EMBL" id="KAF8788191.1"/>
    </source>
</evidence>
<dbReference type="SUPFAM" id="SSF57667">
    <property type="entry name" value="beta-beta-alpha zinc fingers"/>
    <property type="match status" value="2"/>
</dbReference>
<dbReference type="PROSITE" id="PS00028">
    <property type="entry name" value="ZINC_FINGER_C2H2_1"/>
    <property type="match status" value="1"/>
</dbReference>
<dbReference type="GO" id="GO:0000981">
    <property type="term" value="F:DNA-binding transcription factor activity, RNA polymerase II-specific"/>
    <property type="evidence" value="ECO:0007669"/>
    <property type="project" value="TreeGrafter"/>
</dbReference>
<protein>
    <submittedName>
        <fullName evidence="7">Zinc finger protein 182 like protein</fullName>
    </submittedName>
</protein>
<keyword evidence="1" id="KW-0479">Metal-binding</keyword>
<feature type="domain" description="C2H2-type" evidence="6">
    <location>
        <begin position="363"/>
        <end position="396"/>
    </location>
</feature>
<feature type="region of interest" description="Disordered" evidence="5">
    <location>
        <begin position="33"/>
        <end position="56"/>
    </location>
</feature>
<dbReference type="GO" id="GO:0008270">
    <property type="term" value="F:zinc ion binding"/>
    <property type="evidence" value="ECO:0007669"/>
    <property type="project" value="UniProtKB-KW"/>
</dbReference>
<name>A0A8T0FBB9_ARGBR</name>
<feature type="domain" description="C2H2-type" evidence="6">
    <location>
        <begin position="139"/>
        <end position="166"/>
    </location>
</feature>
<dbReference type="EMBL" id="JABXBU010000015">
    <property type="protein sequence ID" value="KAF8788191.1"/>
    <property type="molecule type" value="Genomic_DNA"/>
</dbReference>
<dbReference type="SMART" id="SM00355">
    <property type="entry name" value="ZnF_C2H2"/>
    <property type="match status" value="2"/>
</dbReference>
<dbReference type="FunFam" id="3.30.160.60:FF:002343">
    <property type="entry name" value="Zinc finger protein 33A"/>
    <property type="match status" value="1"/>
</dbReference>